<dbReference type="EMBL" id="FQUP01000001">
    <property type="protein sequence ID" value="SHF06038.1"/>
    <property type="molecule type" value="Genomic_DNA"/>
</dbReference>
<sequence>MANTRVFRSPNALQSTTGLVRIGKHPILSYGINPAAFLFCKDFSRQEVINQSAIPIINAPIGDLSDTGTPTGLLKTDTLARSGGGKLTGILTAGALTSVTIDNGGGSYSSAPRVYVYGDGTGAAVTAIVTAGVITGYTITNPGSGYTFIDLYVAGARIIAGKGLQIGDNQSTRVQVDTGAQLFQANLGHDYYVAAHVTVPSKTDATNPNIISKMAGNGNGTAGIYLSWGPSTGGRIDGKFSGYTGGNGDIGLASITGVGAPDNAPHHLAIAIEGGFPKVYKDNTLRAVGASVAATPLTALTQEMVIGNRGGVIGFTGHAGMVVHLSYTVDLTVAGITAAQMNAIDLAAQRAGSLTWLAA</sequence>
<dbReference type="InterPro" id="IPR013320">
    <property type="entry name" value="ConA-like_dom_sf"/>
</dbReference>
<dbReference type="STRING" id="1122133.SAMN02745157_1542"/>
<evidence type="ECO:0000313" key="2">
    <source>
        <dbReference type="Proteomes" id="UP000184485"/>
    </source>
</evidence>
<keyword evidence="2" id="KW-1185">Reference proteome</keyword>
<dbReference type="Proteomes" id="UP000184485">
    <property type="component" value="Unassembled WGS sequence"/>
</dbReference>
<evidence type="ECO:0000313" key="1">
    <source>
        <dbReference type="EMBL" id="SHF06038.1"/>
    </source>
</evidence>
<name>A0A1M4YK48_9HYPH</name>
<dbReference type="SUPFAM" id="SSF49899">
    <property type="entry name" value="Concanavalin A-like lectins/glucanases"/>
    <property type="match status" value="1"/>
</dbReference>
<gene>
    <name evidence="1" type="ORF">SAMN02745157_1542</name>
</gene>
<proteinExistence type="predicted"/>
<protein>
    <submittedName>
        <fullName evidence="1">Uncharacterized protein</fullName>
    </submittedName>
</protein>
<dbReference type="RefSeq" id="WP_073052091.1">
    <property type="nucleotide sequence ID" value="NZ_FQUP01000001.1"/>
</dbReference>
<dbReference type="AlphaFoldDB" id="A0A1M4YK48"/>
<organism evidence="1 2">
    <name type="scientific">Kaistia soli DSM 19436</name>
    <dbReference type="NCBI Taxonomy" id="1122133"/>
    <lineage>
        <taxon>Bacteria</taxon>
        <taxon>Pseudomonadati</taxon>
        <taxon>Pseudomonadota</taxon>
        <taxon>Alphaproteobacteria</taxon>
        <taxon>Hyphomicrobiales</taxon>
        <taxon>Kaistiaceae</taxon>
        <taxon>Kaistia</taxon>
    </lineage>
</organism>
<accession>A0A1M4YK48</accession>
<reference evidence="1 2" key="1">
    <citation type="submission" date="2016-11" db="EMBL/GenBank/DDBJ databases">
        <authorList>
            <person name="Jaros S."/>
            <person name="Januszkiewicz K."/>
            <person name="Wedrychowicz H."/>
        </authorList>
    </citation>
    <scope>NUCLEOTIDE SEQUENCE [LARGE SCALE GENOMIC DNA]</scope>
    <source>
        <strain evidence="1 2">DSM 19436</strain>
    </source>
</reference>
<dbReference type="Gene3D" id="2.60.120.200">
    <property type="match status" value="1"/>
</dbReference>